<comment type="caution">
    <text evidence="2">The sequence shown here is derived from an EMBL/GenBank/DDBJ whole genome shotgun (WGS) entry which is preliminary data.</text>
</comment>
<accession>A0A9R1XWI2</accession>
<evidence type="ECO:0000259" key="1">
    <source>
        <dbReference type="Pfam" id="PF13966"/>
    </source>
</evidence>
<dbReference type="AlphaFoldDB" id="A0A9R1XWI2"/>
<evidence type="ECO:0000313" key="3">
    <source>
        <dbReference type="Proteomes" id="UP000235145"/>
    </source>
</evidence>
<dbReference type="Pfam" id="PF13966">
    <property type="entry name" value="zf-RVT"/>
    <property type="match status" value="1"/>
</dbReference>
<dbReference type="InterPro" id="IPR026960">
    <property type="entry name" value="RVT-Znf"/>
</dbReference>
<proteinExistence type="predicted"/>
<dbReference type="Proteomes" id="UP000235145">
    <property type="component" value="Unassembled WGS sequence"/>
</dbReference>
<reference evidence="2 3" key="1">
    <citation type="journal article" date="2017" name="Nat. Commun.">
        <title>Genome assembly with in vitro proximity ligation data and whole-genome triplication in lettuce.</title>
        <authorList>
            <person name="Reyes-Chin-Wo S."/>
            <person name="Wang Z."/>
            <person name="Yang X."/>
            <person name="Kozik A."/>
            <person name="Arikit S."/>
            <person name="Song C."/>
            <person name="Xia L."/>
            <person name="Froenicke L."/>
            <person name="Lavelle D.O."/>
            <person name="Truco M.J."/>
            <person name="Xia R."/>
            <person name="Zhu S."/>
            <person name="Xu C."/>
            <person name="Xu H."/>
            <person name="Xu X."/>
            <person name="Cox K."/>
            <person name="Korf I."/>
            <person name="Meyers B.C."/>
            <person name="Michelmore R.W."/>
        </authorList>
    </citation>
    <scope>NUCLEOTIDE SEQUENCE [LARGE SCALE GENOMIC DNA]</scope>
    <source>
        <strain evidence="3">cv. Salinas</strain>
        <tissue evidence="2">Seedlings</tissue>
    </source>
</reference>
<organism evidence="2 3">
    <name type="scientific">Lactuca sativa</name>
    <name type="common">Garden lettuce</name>
    <dbReference type="NCBI Taxonomy" id="4236"/>
    <lineage>
        <taxon>Eukaryota</taxon>
        <taxon>Viridiplantae</taxon>
        <taxon>Streptophyta</taxon>
        <taxon>Embryophyta</taxon>
        <taxon>Tracheophyta</taxon>
        <taxon>Spermatophyta</taxon>
        <taxon>Magnoliopsida</taxon>
        <taxon>eudicotyledons</taxon>
        <taxon>Gunneridae</taxon>
        <taxon>Pentapetalae</taxon>
        <taxon>asterids</taxon>
        <taxon>campanulids</taxon>
        <taxon>Asterales</taxon>
        <taxon>Asteraceae</taxon>
        <taxon>Cichorioideae</taxon>
        <taxon>Cichorieae</taxon>
        <taxon>Lactucinae</taxon>
        <taxon>Lactuca</taxon>
    </lineage>
</organism>
<evidence type="ECO:0000313" key="2">
    <source>
        <dbReference type="EMBL" id="KAJ0224599.1"/>
    </source>
</evidence>
<sequence length="137" mass="16215">MESIRSNQRIKVIDGCVICRVMGYSTLMLLEHSSTGESLKWTHEVPWKVNYFIWRAKLYRLPTARALTRRGIQIMSVLCPYCELEEEDTAHVLFRCPMASKVWEYVCHWCNIPYLQFQNAEEMVKYVAQWGTCSKKR</sequence>
<feature type="domain" description="Reverse transcriptase zinc-binding" evidence="1">
    <location>
        <begin position="33"/>
        <end position="103"/>
    </location>
</feature>
<dbReference type="EMBL" id="NBSK02000001">
    <property type="protein sequence ID" value="KAJ0224599.1"/>
    <property type="molecule type" value="Genomic_DNA"/>
</dbReference>
<name>A0A9R1XWI2_LACSA</name>
<gene>
    <name evidence="2" type="ORF">LSAT_V11C100034420</name>
</gene>
<keyword evidence="3" id="KW-1185">Reference proteome</keyword>
<protein>
    <recommendedName>
        <fullName evidence="1">Reverse transcriptase zinc-binding domain-containing protein</fullName>
    </recommendedName>
</protein>